<sequence length="256" mass="26758">MTDDLTTMMLDSLDKEARRFERAHPGSETTLYEKAIVPRRRIRRAAEAGVALAVVAAVAVGAHALVQPRATVEPAESASATAVPLDEREWDLPGTLDPLAEVTPLTTYWGIDDAWVPGCVVLDSLARLEGLDQLGGAPQPLGAIDDGNGGTHGIATRTFASPDEALDYLRQAAVAAEGCRTDGESVGLAVDVAEVGIQSVAGEGLRVGFTHPSDTFGSGYSIWIHVDGAEAFAVAAEAPADRLAAQIITAWFTAEG</sequence>
<gene>
    <name evidence="1" type="ORF">QQ002_09485</name>
</gene>
<evidence type="ECO:0008006" key="3">
    <source>
        <dbReference type="Google" id="ProtNLM"/>
    </source>
</evidence>
<evidence type="ECO:0000313" key="1">
    <source>
        <dbReference type="EMBL" id="MDN4483766.1"/>
    </source>
</evidence>
<accession>A0AB35MJ63</accession>
<name>A0AB35MJ63_9MICO</name>
<organism evidence="1 2">
    <name type="scientific">Demequina lignilytica</name>
    <dbReference type="NCBI Taxonomy" id="3051663"/>
    <lineage>
        <taxon>Bacteria</taxon>
        <taxon>Bacillati</taxon>
        <taxon>Actinomycetota</taxon>
        <taxon>Actinomycetes</taxon>
        <taxon>Micrococcales</taxon>
        <taxon>Demequinaceae</taxon>
        <taxon>Demequina</taxon>
    </lineage>
</organism>
<proteinExistence type="predicted"/>
<comment type="caution">
    <text evidence="1">The sequence shown here is derived from an EMBL/GenBank/DDBJ whole genome shotgun (WGS) entry which is preliminary data.</text>
</comment>
<evidence type="ECO:0000313" key="2">
    <source>
        <dbReference type="Proteomes" id="UP001172756"/>
    </source>
</evidence>
<dbReference type="EMBL" id="JAUHQB010000006">
    <property type="protein sequence ID" value="MDN4483766.1"/>
    <property type="molecule type" value="Genomic_DNA"/>
</dbReference>
<reference evidence="1 2" key="1">
    <citation type="submission" date="2023-06" db="EMBL/GenBank/DDBJ databases">
        <title>SYSU T0a273.</title>
        <authorList>
            <person name="Gao L."/>
            <person name="Fang B.-Z."/>
            <person name="Li W.-J."/>
        </authorList>
    </citation>
    <scope>NUCLEOTIDE SEQUENCE [LARGE SCALE GENOMIC DNA]</scope>
    <source>
        <strain evidence="1 2">SYSU T0a273</strain>
    </source>
</reference>
<protein>
    <recommendedName>
        <fullName evidence="3">PknH-like extracellular domain-containing protein</fullName>
    </recommendedName>
</protein>
<dbReference type="RefSeq" id="WP_301160518.1">
    <property type="nucleotide sequence ID" value="NZ_JAUHQB010000006.1"/>
</dbReference>
<dbReference type="Proteomes" id="UP001172756">
    <property type="component" value="Unassembled WGS sequence"/>
</dbReference>
<dbReference type="AlphaFoldDB" id="A0AB35MJ63"/>